<accession>A0A9D2VHJ4</accession>
<dbReference type="AlphaFoldDB" id="A0A9D2VHJ4"/>
<feature type="transmembrane region" description="Helical" evidence="7">
    <location>
        <begin position="222"/>
        <end position="242"/>
    </location>
</feature>
<dbReference type="PANTHER" id="PTHR30213:SF0">
    <property type="entry name" value="UPF0761 MEMBRANE PROTEIN YIHY"/>
    <property type="match status" value="1"/>
</dbReference>
<dbReference type="Proteomes" id="UP000783934">
    <property type="component" value="Unassembled WGS sequence"/>
</dbReference>
<evidence type="ECO:0000256" key="4">
    <source>
        <dbReference type="ARBA" id="ARBA00022692"/>
    </source>
</evidence>
<keyword evidence="11" id="KW-1185">Reference proteome</keyword>
<reference evidence="8" key="2">
    <citation type="journal article" date="2021" name="PeerJ">
        <title>Extensive microbial diversity within the chicken gut microbiome revealed by metagenomics and culture.</title>
        <authorList>
            <person name="Gilroy R."/>
            <person name="Ravi A."/>
            <person name="Getino M."/>
            <person name="Pursley I."/>
            <person name="Horton D.L."/>
            <person name="Alikhan N.F."/>
            <person name="Baker D."/>
            <person name="Gharbi K."/>
            <person name="Hall N."/>
            <person name="Watson M."/>
            <person name="Adriaenssens E.M."/>
            <person name="Foster-Nyarko E."/>
            <person name="Jarju S."/>
            <person name="Secka A."/>
            <person name="Antonio M."/>
            <person name="Oren A."/>
            <person name="Chaudhuri R.R."/>
            <person name="La Ragione R."/>
            <person name="Hildebrand F."/>
            <person name="Pallen M.J."/>
        </authorList>
    </citation>
    <scope>NUCLEOTIDE SEQUENCE</scope>
    <source>
        <strain evidence="8">CHK175-13533</strain>
    </source>
</reference>
<keyword evidence="2 7" id="KW-1003">Cell membrane</keyword>
<dbReference type="Proteomes" id="UP000700248">
    <property type="component" value="Unassembled WGS sequence"/>
</dbReference>
<dbReference type="EMBL" id="DYTQ01000104">
    <property type="protein sequence ID" value="HJH24792.1"/>
    <property type="molecule type" value="Genomic_DNA"/>
</dbReference>
<dbReference type="PANTHER" id="PTHR30213">
    <property type="entry name" value="INNER MEMBRANE PROTEIN YHJD"/>
    <property type="match status" value="1"/>
</dbReference>
<evidence type="ECO:0000313" key="8">
    <source>
        <dbReference type="EMBL" id="HJH24792.1"/>
    </source>
</evidence>
<comment type="similarity">
    <text evidence="7">Belongs to the UPF0761 family.</text>
</comment>
<feature type="transmembrane region" description="Helical" evidence="7">
    <location>
        <begin position="107"/>
        <end position="129"/>
    </location>
</feature>
<evidence type="ECO:0000313" key="9">
    <source>
        <dbReference type="EMBL" id="NJB64387.1"/>
    </source>
</evidence>
<keyword evidence="5 7" id="KW-1133">Transmembrane helix</keyword>
<protein>
    <recommendedName>
        <fullName evidence="7">UPF0761 membrane protein GGR41_000608</fullName>
    </recommendedName>
</protein>
<comment type="subcellular location">
    <subcellularLocation>
        <location evidence="1 7">Cell membrane</location>
        <topology evidence="1 7">Multi-pass membrane protein</topology>
    </subcellularLocation>
</comment>
<dbReference type="GO" id="GO:0005886">
    <property type="term" value="C:plasma membrane"/>
    <property type="evidence" value="ECO:0007669"/>
    <property type="project" value="UniProtKB-SubCell"/>
</dbReference>
<organism evidence="8 10">
    <name type="scientific">Paenalcaligenes hominis</name>
    <dbReference type="NCBI Taxonomy" id="643674"/>
    <lineage>
        <taxon>Bacteria</taxon>
        <taxon>Pseudomonadati</taxon>
        <taxon>Pseudomonadota</taxon>
        <taxon>Betaproteobacteria</taxon>
        <taxon>Burkholderiales</taxon>
        <taxon>Alcaligenaceae</taxon>
        <taxon>Paenalcaligenes</taxon>
    </lineage>
</organism>
<evidence type="ECO:0000256" key="3">
    <source>
        <dbReference type="ARBA" id="ARBA00022519"/>
    </source>
</evidence>
<keyword evidence="6 7" id="KW-0472">Membrane</keyword>
<feature type="transmembrane region" description="Helical" evidence="7">
    <location>
        <begin position="49"/>
        <end position="72"/>
    </location>
</feature>
<feature type="transmembrane region" description="Helical" evidence="7">
    <location>
        <begin position="150"/>
        <end position="170"/>
    </location>
</feature>
<reference evidence="9 11" key="1">
    <citation type="submission" date="2020-03" db="EMBL/GenBank/DDBJ databases">
        <title>Genomic Encyclopedia of Type Strains, Phase IV (KMG-IV): sequencing the most valuable type-strain genomes for metagenomic binning, comparative biology and taxonomic classification.</title>
        <authorList>
            <person name="Goeker M."/>
        </authorList>
    </citation>
    <scope>NUCLEOTIDE SEQUENCE [LARGE SCALE GENOMIC DNA]</scope>
    <source>
        <strain evidence="9 11">DSM 26613</strain>
    </source>
</reference>
<reference evidence="8" key="3">
    <citation type="submission" date="2021-09" db="EMBL/GenBank/DDBJ databases">
        <authorList>
            <person name="Gilroy R."/>
        </authorList>
    </citation>
    <scope>NUCLEOTIDE SEQUENCE</scope>
    <source>
        <strain evidence="8">CHK175-13533</strain>
    </source>
</reference>
<evidence type="ECO:0000256" key="2">
    <source>
        <dbReference type="ARBA" id="ARBA00022475"/>
    </source>
</evidence>
<dbReference type="InterPro" id="IPR017039">
    <property type="entry name" value="Virul_fac_BrkB"/>
</dbReference>
<sequence>MTTPEPSAQSTRKHTSHTAWLTQSVDTLLFIVTRILQRNITQVASSLTFTTILAIVPLLAVVLSLFTAFPLFDDFRAALQEFLSSTLMPAAVSSTVMENLNQFAAKASSLTAVGSLFLIVTSIMLMSTIDQTFNDIWYVTEKRPLMHRVLVYWAILSLGPILAGASIWASTVLAQDSLGHISTLSFLSSFALSYIPFILTALAFSALFAYVPNRRVLWRDAFVGGVFTTFALEILKSGFAFYLKQFPTYTLIYGAFATVPIFLMWVYLSWLVVLVGASLVAILPNLRRRAWTTSNHAGAPFLNALSVLELLWEQRNAVPSGLNLHQISLQLRRDPANLHELLKNLKKDGYAVNTIENEDERWVLSCDPAITPLAPLVDALLIDRAQADTPVAHSIVNLIDLTVANPDLTLESLFSEPKQLKKLSQCLEHHVFTRSNPLGVTTHAESQ</sequence>
<dbReference type="HAMAP" id="MF_00672">
    <property type="entry name" value="UPF0761"/>
    <property type="match status" value="1"/>
</dbReference>
<dbReference type="NCBIfam" id="TIGR00765">
    <property type="entry name" value="yihY_not_rbn"/>
    <property type="match status" value="1"/>
</dbReference>
<evidence type="ECO:0000313" key="11">
    <source>
        <dbReference type="Proteomes" id="UP000783934"/>
    </source>
</evidence>
<feature type="transmembrane region" description="Helical" evidence="7">
    <location>
        <begin position="262"/>
        <end position="283"/>
    </location>
</feature>
<evidence type="ECO:0000256" key="6">
    <source>
        <dbReference type="ARBA" id="ARBA00023136"/>
    </source>
</evidence>
<feature type="transmembrane region" description="Helical" evidence="7">
    <location>
        <begin position="190"/>
        <end position="210"/>
    </location>
</feature>
<keyword evidence="4 7" id="KW-0812">Transmembrane</keyword>
<dbReference type="EMBL" id="JAATIZ010000001">
    <property type="protein sequence ID" value="NJB64387.1"/>
    <property type="molecule type" value="Genomic_DNA"/>
</dbReference>
<name>A0A9D2VHJ4_9BURK</name>
<evidence type="ECO:0000256" key="1">
    <source>
        <dbReference type="ARBA" id="ARBA00004651"/>
    </source>
</evidence>
<dbReference type="RefSeq" id="WP_167660583.1">
    <property type="nucleotide sequence ID" value="NZ_BMCQ01000004.1"/>
</dbReference>
<proteinExistence type="inferred from homology"/>
<dbReference type="InterPro" id="IPR023679">
    <property type="entry name" value="UPF0761_bac"/>
</dbReference>
<evidence type="ECO:0000313" key="10">
    <source>
        <dbReference type="Proteomes" id="UP000700248"/>
    </source>
</evidence>
<comment type="caution">
    <text evidence="8">The sequence shown here is derived from an EMBL/GenBank/DDBJ whole genome shotgun (WGS) entry which is preliminary data.</text>
</comment>
<dbReference type="Pfam" id="PF03631">
    <property type="entry name" value="Virul_fac_BrkB"/>
    <property type="match status" value="1"/>
</dbReference>
<keyword evidence="3" id="KW-0997">Cell inner membrane</keyword>
<evidence type="ECO:0000256" key="5">
    <source>
        <dbReference type="ARBA" id="ARBA00022989"/>
    </source>
</evidence>
<gene>
    <name evidence="9" type="ORF">GGR41_000608</name>
    <name evidence="8" type="ORF">K8U84_09585</name>
</gene>
<evidence type="ECO:0000256" key="7">
    <source>
        <dbReference type="HAMAP-Rule" id="MF_00672"/>
    </source>
</evidence>